<organism evidence="3 4">
    <name type="scientific">Bacillus oleivorans</name>
    <dbReference type="NCBI Taxonomy" id="1448271"/>
    <lineage>
        <taxon>Bacteria</taxon>
        <taxon>Bacillati</taxon>
        <taxon>Bacillota</taxon>
        <taxon>Bacilli</taxon>
        <taxon>Bacillales</taxon>
        <taxon>Bacillaceae</taxon>
        <taxon>Bacillus</taxon>
    </lineage>
</organism>
<gene>
    <name evidence="3" type="ORF">SAMN05877753_11147</name>
</gene>
<dbReference type="RefSeq" id="WP_097160317.1">
    <property type="nucleotide sequence ID" value="NZ_JBEPMQ010000014.1"/>
</dbReference>
<dbReference type="OrthoDB" id="8877021at2"/>
<feature type="compositionally biased region" description="Pro residues" evidence="2">
    <location>
        <begin position="421"/>
        <end position="430"/>
    </location>
</feature>
<feature type="region of interest" description="Disordered" evidence="2">
    <location>
        <begin position="789"/>
        <end position="822"/>
    </location>
</feature>
<accession>A0A285D5W3</accession>
<feature type="region of interest" description="Disordered" evidence="2">
    <location>
        <begin position="418"/>
        <end position="440"/>
    </location>
</feature>
<reference evidence="3 4" key="1">
    <citation type="submission" date="2017-08" db="EMBL/GenBank/DDBJ databases">
        <authorList>
            <person name="de Groot N.N."/>
        </authorList>
    </citation>
    <scope>NUCLEOTIDE SEQUENCE [LARGE SCALE GENOMIC DNA]</scope>
    <source>
        <strain evidence="3 4">JC228</strain>
    </source>
</reference>
<protein>
    <submittedName>
        <fullName evidence="3">Uncharacterized protein</fullName>
    </submittedName>
</protein>
<feature type="coiled-coil region" evidence="1">
    <location>
        <begin position="556"/>
        <end position="583"/>
    </location>
</feature>
<evidence type="ECO:0000313" key="3">
    <source>
        <dbReference type="EMBL" id="SNX75169.1"/>
    </source>
</evidence>
<name>A0A285D5W3_9BACI</name>
<dbReference type="EMBL" id="OAOP01000011">
    <property type="protein sequence ID" value="SNX75169.1"/>
    <property type="molecule type" value="Genomic_DNA"/>
</dbReference>
<keyword evidence="1" id="KW-0175">Coiled coil</keyword>
<keyword evidence="4" id="KW-1185">Reference proteome</keyword>
<dbReference type="AlphaFoldDB" id="A0A285D5W3"/>
<evidence type="ECO:0000256" key="2">
    <source>
        <dbReference type="SAM" id="MobiDB-lite"/>
    </source>
</evidence>
<evidence type="ECO:0000256" key="1">
    <source>
        <dbReference type="SAM" id="Coils"/>
    </source>
</evidence>
<sequence length="822" mass="93851">MSKKYVADISEEVMSFKTEYSDRFVYSNYFVPLKITFDDARTPLLPFYNKQKLLEVHYNGDLDLTRLQNILKDIGYPELWAKNAMDEAKERLESTLSTNPEFLKLKVSDQNSNEIGRSLIEVKDKLGVLTPKIRGANRELLTSVTEKLSETTTLLDQIKYPGRQELLLEKYVKPTILSQQELEFISGLLQSEIGFLFLDRTRIRPVGFGLGEHVYSLSLAPDEEVTLEQKTFTKKEVTFEEQNEQENQFDVELSSTYSTEIQEGFERQKSRSDSWGLTWGLGAQYASPETMYGQVNAQFNINETRNVTEAHQETMRRSVKDSQTASSKVAGKYRTQHKTMFRIVSEQSFESTSKRTIRNPNRTTPVTLHYFKVLQRLKMTQERYGARLCWAPSIKDPALTFFEKIRKGRQYIIDEAQKRLPAPPAEPPAPGTADSPTSTKNETKIFHSQIVEADKWGVTGDMRAEYEIDIPYDAEFTWDGDVSKVGINIITRREQKDVSRWIVGMPTPTLDGSGRQVLRVTVHIGAKSWLFGPGIQVQISASFYKKVTVSEQTAENTAYNDAIADYRIRLKEWEDERDAAIASANQEADAFEKRMVETLSPVNEMVSQVIEKYFPAGVRDEIWEIDYWQRLFDWERASFVAYPSWWSGGETRKPTVDPSDFINASWAKLYLPIRVGMEHHALRWIFGKSLAVPLSKEEEAKFDEVVNQLNKFRSEVIGSVDEVAHLSEEGQEAPEPYRSLATWYELMPTDGTHIEVMQGATSAADAITSKEIEDASELRKAVLEGEKLSNQLKDKAHKEMHKPSSSVHVGVGEASPNEIKQK</sequence>
<evidence type="ECO:0000313" key="4">
    <source>
        <dbReference type="Proteomes" id="UP000219546"/>
    </source>
</evidence>
<dbReference type="Proteomes" id="UP000219546">
    <property type="component" value="Unassembled WGS sequence"/>
</dbReference>
<proteinExistence type="predicted"/>